<dbReference type="PANTHER" id="PTHR12924:SF0">
    <property type="entry name" value="TRANSLOCON-ASSOCIATED PROTEIN SUBUNIT ALPHA"/>
    <property type="match status" value="1"/>
</dbReference>
<comment type="subcellular location">
    <subcellularLocation>
        <location evidence="1">Endoplasmic reticulum membrane</location>
        <topology evidence="1">Single-pass type I membrane protein</topology>
    </subcellularLocation>
</comment>
<evidence type="ECO:0000256" key="2">
    <source>
        <dbReference type="ARBA" id="ARBA00022692"/>
    </source>
</evidence>
<feature type="chain" id="PRO_5013335171" evidence="7">
    <location>
        <begin position="28"/>
        <end position="653"/>
    </location>
</feature>
<name>A0A1J7H7I7_LUPAN</name>
<evidence type="ECO:0000256" key="7">
    <source>
        <dbReference type="SAM" id="SignalP"/>
    </source>
</evidence>
<evidence type="ECO:0000256" key="6">
    <source>
        <dbReference type="ARBA" id="ARBA00023136"/>
    </source>
</evidence>
<dbReference type="EMBL" id="CM007367">
    <property type="protein sequence ID" value="OIW08824.1"/>
    <property type="molecule type" value="Genomic_DNA"/>
</dbReference>
<evidence type="ECO:0000256" key="4">
    <source>
        <dbReference type="ARBA" id="ARBA00022824"/>
    </source>
</evidence>
<protein>
    <submittedName>
        <fullName evidence="8">Uncharacterized protein</fullName>
    </submittedName>
</protein>
<proteinExistence type="predicted"/>
<dbReference type="STRING" id="3871.A0A1J7H7I7"/>
<keyword evidence="3 7" id="KW-0732">Signal</keyword>
<dbReference type="Pfam" id="PF01190">
    <property type="entry name" value="Pollen_Ole_e_1"/>
    <property type="match status" value="1"/>
</dbReference>
<reference evidence="8 9" key="1">
    <citation type="journal article" date="2017" name="Plant Biotechnol. J.">
        <title>A comprehensive draft genome sequence for lupin (Lupinus angustifolius), an emerging health food: insights into plant-microbe interactions and legume evolution.</title>
        <authorList>
            <person name="Hane J.K."/>
            <person name="Ming Y."/>
            <person name="Kamphuis L.G."/>
            <person name="Nelson M.N."/>
            <person name="Garg G."/>
            <person name="Atkins C.A."/>
            <person name="Bayer P.E."/>
            <person name="Bravo A."/>
            <person name="Bringans S."/>
            <person name="Cannon S."/>
            <person name="Edwards D."/>
            <person name="Foley R."/>
            <person name="Gao L.L."/>
            <person name="Harrison M.J."/>
            <person name="Huang W."/>
            <person name="Hurgobin B."/>
            <person name="Li S."/>
            <person name="Liu C.W."/>
            <person name="McGrath A."/>
            <person name="Morahan G."/>
            <person name="Murray J."/>
            <person name="Weller J."/>
            <person name="Jian J."/>
            <person name="Singh K.B."/>
        </authorList>
    </citation>
    <scope>NUCLEOTIDE SEQUENCE [LARGE SCALE GENOMIC DNA]</scope>
    <source>
        <strain evidence="9">cv. Tanjil</strain>
        <tissue evidence="8">Whole plant</tissue>
    </source>
</reference>
<dbReference type="PANTHER" id="PTHR12924">
    <property type="entry name" value="TRANSLOCON-ASSOCIATED PROTEIN, ALPHA SUBUNIT"/>
    <property type="match status" value="1"/>
</dbReference>
<keyword evidence="6" id="KW-0472">Membrane</keyword>
<gene>
    <name evidence="8" type="ORF">TanjilG_16405</name>
</gene>
<evidence type="ECO:0000256" key="3">
    <source>
        <dbReference type="ARBA" id="ARBA00022729"/>
    </source>
</evidence>
<dbReference type="Gramene" id="OIW08824">
    <property type="protein sequence ID" value="OIW08824"/>
    <property type="gene ID" value="TanjilG_16405"/>
</dbReference>
<sequence length="653" mass="72420">MVSFNHLWIFSLALLLLASPLLQVGRCQTDSDEAVQATEEASDIGAVGDDVKDFGDESFNPAPGIDTISVFPKNSARLVTAGEETELLVGVKNDGDSSLNVIAIKASVHLAYDHRLLVQNLTTQVFNNGKVPASAQATFPYLFAVSKFLQPGNFDLVGTIVYEIDQQPYQSTFYNGTIEVVEAGAFLSIESVFLVTLGASLLALLGIWIHGKIESLSKKTKRAPKVEVGTRSADASLDEWLQVEHSTTVKVVGLGECTDCKEYNIKTSQAFSGLRVTVECKTANEHFKTRGDGELDKNGNFRVSLPNEIVKDGEMKEECYAQLHSASAAPCSAHHGLDQSKIIIDSKDGDKHTLTTAGKLKFASLTCTSSFFWPFFKHPLLHKLPHLPHFSFPPKVFPPFPPKFLHKHPLLPPKVFPPFPPTFFPKHPLLPPPVPVYEKPLPPPVPVHVKPIPPPAPIYHKPLPPPVPTYHKPLPPPVPVYEKPLPPPVPIYHKPIPPPTPTYKKPLPPPVPIYHKPIPPPVPIYHKPIPPPTPTYKKPLPPPVPIYHKPIPPPVPIYHKPIPPPTPTYKKPLPPPIPIFKKPYPPKFIHPLLPPKFKHPLIPHVPIYKPPFFKPLPPFPKLPPFKKLPFPKSFFHHPKFGKWPPLPPFSPHP</sequence>
<dbReference type="GO" id="GO:0005789">
    <property type="term" value="C:endoplasmic reticulum membrane"/>
    <property type="evidence" value="ECO:0007669"/>
    <property type="project" value="UniProtKB-SubCell"/>
</dbReference>
<dbReference type="OMA" id="KVIPPIY"/>
<dbReference type="AlphaFoldDB" id="A0A1J7H7I7"/>
<organism evidence="8 9">
    <name type="scientific">Lupinus angustifolius</name>
    <name type="common">Narrow-leaved blue lupine</name>
    <dbReference type="NCBI Taxonomy" id="3871"/>
    <lineage>
        <taxon>Eukaryota</taxon>
        <taxon>Viridiplantae</taxon>
        <taxon>Streptophyta</taxon>
        <taxon>Embryophyta</taxon>
        <taxon>Tracheophyta</taxon>
        <taxon>Spermatophyta</taxon>
        <taxon>Magnoliopsida</taxon>
        <taxon>eudicotyledons</taxon>
        <taxon>Gunneridae</taxon>
        <taxon>Pentapetalae</taxon>
        <taxon>rosids</taxon>
        <taxon>fabids</taxon>
        <taxon>Fabales</taxon>
        <taxon>Fabaceae</taxon>
        <taxon>Papilionoideae</taxon>
        <taxon>50 kb inversion clade</taxon>
        <taxon>genistoids sensu lato</taxon>
        <taxon>core genistoids</taxon>
        <taxon>Genisteae</taxon>
        <taxon>Lupinus</taxon>
    </lineage>
</organism>
<dbReference type="Proteomes" id="UP000188354">
    <property type="component" value="Chromosome LG07"/>
</dbReference>
<dbReference type="Pfam" id="PF03896">
    <property type="entry name" value="TRAP_alpha"/>
    <property type="match status" value="1"/>
</dbReference>
<feature type="signal peptide" evidence="7">
    <location>
        <begin position="1"/>
        <end position="27"/>
    </location>
</feature>
<evidence type="ECO:0000313" key="8">
    <source>
        <dbReference type="EMBL" id="OIW08824.1"/>
    </source>
</evidence>
<keyword evidence="4" id="KW-0256">Endoplasmic reticulum</keyword>
<evidence type="ECO:0000313" key="9">
    <source>
        <dbReference type="Proteomes" id="UP000188354"/>
    </source>
</evidence>
<accession>A0A1J7H7I7</accession>
<evidence type="ECO:0000256" key="1">
    <source>
        <dbReference type="ARBA" id="ARBA00004115"/>
    </source>
</evidence>
<keyword evidence="9" id="KW-1185">Reference proteome</keyword>
<keyword evidence="5" id="KW-1133">Transmembrane helix</keyword>
<keyword evidence="2" id="KW-0812">Transmembrane</keyword>
<dbReference type="InterPro" id="IPR005595">
    <property type="entry name" value="TRAP_alpha"/>
</dbReference>
<evidence type="ECO:0000256" key="5">
    <source>
        <dbReference type="ARBA" id="ARBA00022989"/>
    </source>
</evidence>